<dbReference type="EnsemblFungi" id="PTTG_29871-t43_1">
    <property type="protein sequence ID" value="PTTG_29871-t43_1-p1"/>
    <property type="gene ID" value="PTTG_29871"/>
</dbReference>
<gene>
    <name evidence="2" type="ORF">PTTG_29871</name>
</gene>
<name>A0A180G252_PUCT1</name>
<dbReference type="VEuPathDB" id="FungiDB:PTTG_29871"/>
<evidence type="ECO:0000313" key="4">
    <source>
        <dbReference type="Proteomes" id="UP000005240"/>
    </source>
</evidence>
<reference evidence="3 4" key="3">
    <citation type="journal article" date="2017" name="G3 (Bethesda)">
        <title>Comparative analysis highlights variable genome content of wheat rusts and divergence of the mating loci.</title>
        <authorList>
            <person name="Cuomo C.A."/>
            <person name="Bakkeren G."/>
            <person name="Khalil H.B."/>
            <person name="Panwar V."/>
            <person name="Joly D."/>
            <person name="Linning R."/>
            <person name="Sakthikumar S."/>
            <person name="Song X."/>
            <person name="Adiconis X."/>
            <person name="Fan L."/>
            <person name="Goldberg J.M."/>
            <person name="Levin J.Z."/>
            <person name="Young S."/>
            <person name="Zeng Q."/>
            <person name="Anikster Y."/>
            <person name="Bruce M."/>
            <person name="Wang M."/>
            <person name="Yin C."/>
            <person name="McCallum B."/>
            <person name="Szabo L.J."/>
            <person name="Hulbert S."/>
            <person name="Chen X."/>
            <person name="Fellers J.P."/>
        </authorList>
    </citation>
    <scope>NUCLEOTIDE SEQUENCE</scope>
    <source>
        <strain evidence="3">isolate 1-1 / race 1 (BBBD)</strain>
        <strain evidence="4">Isolate 1-1 / race 1 (BBBD)</strain>
    </source>
</reference>
<feature type="region of interest" description="Disordered" evidence="1">
    <location>
        <begin position="1"/>
        <end position="105"/>
    </location>
</feature>
<feature type="compositionally biased region" description="Polar residues" evidence="1">
    <location>
        <begin position="64"/>
        <end position="73"/>
    </location>
</feature>
<protein>
    <submittedName>
        <fullName evidence="2 3">Uncharacterized protein</fullName>
    </submittedName>
</protein>
<dbReference type="AlphaFoldDB" id="A0A180G252"/>
<accession>A0A180G252</accession>
<reference evidence="3" key="4">
    <citation type="submission" date="2025-05" db="UniProtKB">
        <authorList>
            <consortium name="EnsemblFungi"/>
        </authorList>
    </citation>
    <scope>IDENTIFICATION</scope>
    <source>
        <strain evidence="3">isolate 1-1 / race 1 (BBBD)</strain>
    </source>
</reference>
<feature type="non-terminal residue" evidence="2">
    <location>
        <position position="1"/>
    </location>
</feature>
<feature type="non-terminal residue" evidence="2">
    <location>
        <position position="148"/>
    </location>
</feature>
<dbReference type="EMBL" id="ADAS02001065">
    <property type="protein sequence ID" value="OAV86502.1"/>
    <property type="molecule type" value="Genomic_DNA"/>
</dbReference>
<proteinExistence type="predicted"/>
<feature type="compositionally biased region" description="Polar residues" evidence="1">
    <location>
        <begin position="1"/>
        <end position="19"/>
    </location>
</feature>
<feature type="region of interest" description="Disordered" evidence="1">
    <location>
        <begin position="124"/>
        <end position="148"/>
    </location>
</feature>
<evidence type="ECO:0000313" key="3">
    <source>
        <dbReference type="EnsemblFungi" id="PTTG_29871-t43_1-p1"/>
    </source>
</evidence>
<sequence>PCYPSQTARPDQAIRSVQATRPEERTLSAGHRQHHRGHPCCPQHPAQSRRRPPRPATHPELPASSPSITNKNRPPNPLCVLPRPGVPATGQIAAASHQQSRTRPKKIFIEPVVAIKNASPEIDQIEKNNPPAQPHLHIPPASYLHLPP</sequence>
<reference evidence="2" key="1">
    <citation type="submission" date="2009-11" db="EMBL/GenBank/DDBJ databases">
        <authorList>
            <consortium name="The Broad Institute Genome Sequencing Platform"/>
            <person name="Ward D."/>
            <person name="Feldgarden M."/>
            <person name="Earl A."/>
            <person name="Young S.K."/>
            <person name="Zeng Q."/>
            <person name="Koehrsen M."/>
            <person name="Alvarado L."/>
            <person name="Berlin A."/>
            <person name="Bochicchio J."/>
            <person name="Borenstein D."/>
            <person name="Chapman S.B."/>
            <person name="Chen Z."/>
            <person name="Engels R."/>
            <person name="Freedman E."/>
            <person name="Gellesch M."/>
            <person name="Goldberg J."/>
            <person name="Griggs A."/>
            <person name="Gujja S."/>
            <person name="Heilman E."/>
            <person name="Heiman D."/>
            <person name="Hepburn T."/>
            <person name="Howarth C."/>
            <person name="Jen D."/>
            <person name="Larson L."/>
            <person name="Lewis B."/>
            <person name="Mehta T."/>
            <person name="Park D."/>
            <person name="Pearson M."/>
            <person name="Roberts A."/>
            <person name="Saif S."/>
            <person name="Shea T."/>
            <person name="Shenoy N."/>
            <person name="Sisk P."/>
            <person name="Stolte C."/>
            <person name="Sykes S."/>
            <person name="Thomson T."/>
            <person name="Walk T."/>
            <person name="White J."/>
            <person name="Yandava C."/>
            <person name="Izard J."/>
            <person name="Baranova O.V."/>
            <person name="Blanton J.M."/>
            <person name="Tanner A.C."/>
            <person name="Dewhirst F.E."/>
            <person name="Haas B."/>
            <person name="Nusbaum C."/>
            <person name="Birren B."/>
        </authorList>
    </citation>
    <scope>NUCLEOTIDE SEQUENCE [LARGE SCALE GENOMIC DNA]</scope>
    <source>
        <strain evidence="2">1-1 BBBD Race 1</strain>
    </source>
</reference>
<reference evidence="2" key="2">
    <citation type="submission" date="2016-05" db="EMBL/GenBank/DDBJ databases">
        <title>Comparative analysis highlights variable genome content of wheat rusts and divergence of the mating loci.</title>
        <authorList>
            <person name="Cuomo C.A."/>
            <person name="Bakkeren G."/>
            <person name="Szabo L."/>
            <person name="Khalil H."/>
            <person name="Joly D."/>
            <person name="Goldberg J."/>
            <person name="Young S."/>
            <person name="Zeng Q."/>
            <person name="Fellers J."/>
        </authorList>
    </citation>
    <scope>NUCLEOTIDE SEQUENCE [LARGE SCALE GENOMIC DNA]</scope>
    <source>
        <strain evidence="2">1-1 BBBD Race 1</strain>
    </source>
</reference>
<dbReference type="Proteomes" id="UP000005240">
    <property type="component" value="Unassembled WGS sequence"/>
</dbReference>
<evidence type="ECO:0000313" key="2">
    <source>
        <dbReference type="EMBL" id="OAV86502.1"/>
    </source>
</evidence>
<organism evidence="2">
    <name type="scientific">Puccinia triticina (isolate 1-1 / race 1 (BBBD))</name>
    <name type="common">Brown leaf rust fungus</name>
    <dbReference type="NCBI Taxonomy" id="630390"/>
    <lineage>
        <taxon>Eukaryota</taxon>
        <taxon>Fungi</taxon>
        <taxon>Dikarya</taxon>
        <taxon>Basidiomycota</taxon>
        <taxon>Pucciniomycotina</taxon>
        <taxon>Pucciniomycetes</taxon>
        <taxon>Pucciniales</taxon>
        <taxon>Pucciniaceae</taxon>
        <taxon>Puccinia</taxon>
    </lineage>
</organism>
<evidence type="ECO:0000256" key="1">
    <source>
        <dbReference type="SAM" id="MobiDB-lite"/>
    </source>
</evidence>
<keyword evidence="4" id="KW-1185">Reference proteome</keyword>